<dbReference type="Ensembl" id="ENSAOCT00000035142.1">
    <property type="protein sequence ID" value="ENSAOCP00000035347.1"/>
    <property type="gene ID" value="ENSAOCG00000029114.1"/>
</dbReference>
<dbReference type="Proteomes" id="UP001501940">
    <property type="component" value="Chromosome 18"/>
</dbReference>
<dbReference type="Pfam" id="PF10601">
    <property type="entry name" value="zf-LITAF-like"/>
    <property type="match status" value="1"/>
</dbReference>
<evidence type="ECO:0000313" key="2">
    <source>
        <dbReference type="Ensembl" id="ENSAOCP00000035347.1"/>
    </source>
</evidence>
<dbReference type="GeneTree" id="ENSGT01100000263632"/>
<sequence>MSKVQEAQNFYFGAAFQYLATLQCCTSPITSALSVRCVAGCCLIPFHMKSLRNVHHQCPRCQEHIHTYNPL</sequence>
<organism evidence="2 3">
    <name type="scientific">Amphiprion ocellaris</name>
    <name type="common">Clown anemonefish</name>
    <dbReference type="NCBI Taxonomy" id="80972"/>
    <lineage>
        <taxon>Eukaryota</taxon>
        <taxon>Metazoa</taxon>
        <taxon>Chordata</taxon>
        <taxon>Craniata</taxon>
        <taxon>Vertebrata</taxon>
        <taxon>Euteleostomi</taxon>
        <taxon>Actinopterygii</taxon>
        <taxon>Neopterygii</taxon>
        <taxon>Teleostei</taxon>
        <taxon>Neoteleostei</taxon>
        <taxon>Acanthomorphata</taxon>
        <taxon>Ovalentaria</taxon>
        <taxon>Pomacentridae</taxon>
        <taxon>Amphiprion</taxon>
    </lineage>
</organism>
<evidence type="ECO:0000259" key="1">
    <source>
        <dbReference type="PROSITE" id="PS51837"/>
    </source>
</evidence>
<name>A0AAQ5X343_AMPOC</name>
<keyword evidence="3" id="KW-1185">Reference proteome</keyword>
<dbReference type="AlphaFoldDB" id="A0AAQ5X343"/>
<reference evidence="2" key="3">
    <citation type="submission" date="2025-09" db="UniProtKB">
        <authorList>
            <consortium name="Ensembl"/>
        </authorList>
    </citation>
    <scope>IDENTIFICATION</scope>
</reference>
<protein>
    <recommendedName>
        <fullName evidence="1">LITAF domain-containing protein</fullName>
    </recommendedName>
</protein>
<accession>A0AAQ5X343</accession>
<reference evidence="2 3" key="1">
    <citation type="submission" date="2022-01" db="EMBL/GenBank/DDBJ databases">
        <title>A chromosome-scale genome assembly of the false clownfish, Amphiprion ocellaris.</title>
        <authorList>
            <person name="Ryu T."/>
        </authorList>
    </citation>
    <scope>NUCLEOTIDE SEQUENCE [LARGE SCALE GENOMIC DNA]</scope>
</reference>
<dbReference type="InterPro" id="IPR006629">
    <property type="entry name" value="LITAF"/>
</dbReference>
<reference evidence="2" key="2">
    <citation type="submission" date="2025-08" db="UniProtKB">
        <authorList>
            <consortium name="Ensembl"/>
        </authorList>
    </citation>
    <scope>IDENTIFICATION</scope>
</reference>
<dbReference type="PROSITE" id="PS51837">
    <property type="entry name" value="LITAF"/>
    <property type="match status" value="1"/>
</dbReference>
<proteinExistence type="predicted"/>
<evidence type="ECO:0000313" key="3">
    <source>
        <dbReference type="Proteomes" id="UP001501940"/>
    </source>
</evidence>
<feature type="domain" description="LITAF" evidence="1">
    <location>
        <begin position="1"/>
        <end position="70"/>
    </location>
</feature>